<keyword evidence="2" id="KW-1185">Reference proteome</keyword>
<reference evidence="1" key="1">
    <citation type="submission" date="2022-07" db="EMBL/GenBank/DDBJ databases">
        <title>Genome Sequence of Agrocybe chaxingu.</title>
        <authorList>
            <person name="Buettner E."/>
        </authorList>
    </citation>
    <scope>NUCLEOTIDE SEQUENCE</scope>
    <source>
        <strain evidence="1">MP-N11</strain>
    </source>
</reference>
<sequence>MADIADCELLLHRFQSCTQSLIKEFPDDLPIETHLEYNMRKGFAYRDRCEPLRKEFILCLGVWAKEVQADLERDMRLWRAMEEKPLIEQADTPKDSGSK</sequence>
<accession>A0A9W8K349</accession>
<protein>
    <submittedName>
        <fullName evidence="1">Uncharacterized protein</fullName>
    </submittedName>
</protein>
<organism evidence="1 2">
    <name type="scientific">Agrocybe chaxingu</name>
    <dbReference type="NCBI Taxonomy" id="84603"/>
    <lineage>
        <taxon>Eukaryota</taxon>
        <taxon>Fungi</taxon>
        <taxon>Dikarya</taxon>
        <taxon>Basidiomycota</taxon>
        <taxon>Agaricomycotina</taxon>
        <taxon>Agaricomycetes</taxon>
        <taxon>Agaricomycetidae</taxon>
        <taxon>Agaricales</taxon>
        <taxon>Agaricineae</taxon>
        <taxon>Strophariaceae</taxon>
        <taxon>Agrocybe</taxon>
    </lineage>
</organism>
<name>A0A9W8K349_9AGAR</name>
<dbReference type="EMBL" id="JANKHO010000950">
    <property type="protein sequence ID" value="KAJ3504884.1"/>
    <property type="molecule type" value="Genomic_DNA"/>
</dbReference>
<evidence type="ECO:0000313" key="1">
    <source>
        <dbReference type="EMBL" id="KAJ3504884.1"/>
    </source>
</evidence>
<gene>
    <name evidence="1" type="ORF">NLJ89_g7706</name>
</gene>
<dbReference type="Proteomes" id="UP001148786">
    <property type="component" value="Unassembled WGS sequence"/>
</dbReference>
<evidence type="ECO:0000313" key="2">
    <source>
        <dbReference type="Proteomes" id="UP001148786"/>
    </source>
</evidence>
<comment type="caution">
    <text evidence="1">The sequence shown here is derived from an EMBL/GenBank/DDBJ whole genome shotgun (WGS) entry which is preliminary data.</text>
</comment>
<dbReference type="AlphaFoldDB" id="A0A9W8K349"/>
<proteinExistence type="predicted"/>